<name>A0ABS4T4H0_9MICC</name>
<dbReference type="Proteomes" id="UP001519331">
    <property type="component" value="Unassembled WGS sequence"/>
</dbReference>
<evidence type="ECO:0008006" key="3">
    <source>
        <dbReference type="Google" id="ProtNLM"/>
    </source>
</evidence>
<proteinExistence type="predicted"/>
<reference evidence="1 2" key="1">
    <citation type="submission" date="2021-03" db="EMBL/GenBank/DDBJ databases">
        <title>Sequencing the genomes of 1000 actinobacteria strains.</title>
        <authorList>
            <person name="Klenk H.-P."/>
        </authorList>
    </citation>
    <scope>NUCLEOTIDE SEQUENCE [LARGE SCALE GENOMIC DNA]</scope>
    <source>
        <strain evidence="1 2">DSM 12544</strain>
    </source>
</reference>
<keyword evidence="2" id="KW-1185">Reference proteome</keyword>
<organism evidence="1 2">
    <name type="scientific">Nesterenkonia lacusekhoensis</name>
    <dbReference type="NCBI Taxonomy" id="150832"/>
    <lineage>
        <taxon>Bacteria</taxon>
        <taxon>Bacillati</taxon>
        <taxon>Actinomycetota</taxon>
        <taxon>Actinomycetes</taxon>
        <taxon>Micrococcales</taxon>
        <taxon>Micrococcaceae</taxon>
        <taxon>Nesterenkonia</taxon>
    </lineage>
</organism>
<gene>
    <name evidence="1" type="ORF">JOF45_001883</name>
</gene>
<protein>
    <recommendedName>
        <fullName evidence="3">WXG100 family type VII secretion target</fullName>
    </recommendedName>
</protein>
<dbReference type="EMBL" id="JAGINX010000001">
    <property type="protein sequence ID" value="MBP2318864.1"/>
    <property type="molecule type" value="Genomic_DNA"/>
</dbReference>
<dbReference type="RefSeq" id="WP_210049321.1">
    <property type="nucleotide sequence ID" value="NZ_JAGINX010000001.1"/>
</dbReference>
<comment type="caution">
    <text evidence="1">The sequence shown here is derived from an EMBL/GenBank/DDBJ whole genome shotgun (WGS) entry which is preliminary data.</text>
</comment>
<sequence length="155" mass="15880">MLSYAATELDRTASVYEEMAAALGRVDALAGPYDSAVARAEGCAWDSSAGEAFSAAVGFVRGEGVFVGGEAAELAQEARTIAGELREAAELARTVAHLVGAAVGVAVDLLPDVVTRAADAVGDPVSFIRFLEEHGGVPPVLYTLEELISSLPGTD</sequence>
<evidence type="ECO:0000313" key="1">
    <source>
        <dbReference type="EMBL" id="MBP2318864.1"/>
    </source>
</evidence>
<accession>A0ABS4T4H0</accession>
<evidence type="ECO:0000313" key="2">
    <source>
        <dbReference type="Proteomes" id="UP001519331"/>
    </source>
</evidence>